<evidence type="ECO:0000259" key="1">
    <source>
        <dbReference type="Pfam" id="PF09346"/>
    </source>
</evidence>
<dbReference type="Pfam" id="PF09346">
    <property type="entry name" value="SMI1_KNR4"/>
    <property type="match status" value="1"/>
</dbReference>
<evidence type="ECO:0000313" key="2">
    <source>
        <dbReference type="EMBL" id="OZI47902.1"/>
    </source>
</evidence>
<evidence type="ECO:0000313" key="3">
    <source>
        <dbReference type="Proteomes" id="UP000216913"/>
    </source>
</evidence>
<organism evidence="2 3">
    <name type="scientific">Bordetella genomosp. 5</name>
    <dbReference type="NCBI Taxonomy" id="1395608"/>
    <lineage>
        <taxon>Bacteria</taxon>
        <taxon>Pseudomonadati</taxon>
        <taxon>Pseudomonadota</taxon>
        <taxon>Betaproteobacteria</taxon>
        <taxon>Burkholderiales</taxon>
        <taxon>Alcaligenaceae</taxon>
        <taxon>Bordetella</taxon>
    </lineage>
</organism>
<dbReference type="EMBL" id="NEVP01000010">
    <property type="protein sequence ID" value="OZI47902.1"/>
    <property type="molecule type" value="Genomic_DNA"/>
</dbReference>
<dbReference type="InterPro" id="IPR037883">
    <property type="entry name" value="Knr4/Smi1-like_sf"/>
</dbReference>
<dbReference type="OrthoDB" id="980721at2"/>
<dbReference type="RefSeq" id="WP_094801683.1">
    <property type="nucleotide sequence ID" value="NZ_NEVP01000010.1"/>
</dbReference>
<dbReference type="Proteomes" id="UP000216913">
    <property type="component" value="Unassembled WGS sequence"/>
</dbReference>
<dbReference type="InterPro" id="IPR018958">
    <property type="entry name" value="Knr4/Smi1-like_dom"/>
</dbReference>
<dbReference type="AlphaFoldDB" id="A0A261TFA1"/>
<keyword evidence="3" id="KW-1185">Reference proteome</keyword>
<sequence>MELLERFTAIARDAGFDLPAPLAQWYRTDSAGNHTGKAMDGVYDFEWLTPDASEREIEEWLNPDAQQGIRFFPFAQSGGGDFYALVRLADGREGVACIWHDDENSQIDYANFADFVAASYLQSYADLSHLGDDESAIADTIRAGLACSTPALPPAHAEALLVPAQNAVVARAYQSGPRARPIQVPALLAQEDAEARAASFTLKEPLVFAVVPSWEVDD</sequence>
<gene>
    <name evidence="2" type="ORF">CAL25_16035</name>
</gene>
<protein>
    <recommendedName>
        <fullName evidence="1">Knr4/Smi1-like domain-containing protein</fullName>
    </recommendedName>
</protein>
<proteinExistence type="predicted"/>
<dbReference type="SUPFAM" id="SSF160631">
    <property type="entry name" value="SMI1/KNR4-like"/>
    <property type="match status" value="1"/>
</dbReference>
<feature type="domain" description="Knr4/Smi1-like" evidence="1">
    <location>
        <begin position="7"/>
        <end position="117"/>
    </location>
</feature>
<comment type="caution">
    <text evidence="2">The sequence shown here is derived from an EMBL/GenBank/DDBJ whole genome shotgun (WGS) entry which is preliminary data.</text>
</comment>
<name>A0A261TFA1_9BORD</name>
<reference evidence="2 3" key="1">
    <citation type="submission" date="2017-05" db="EMBL/GenBank/DDBJ databases">
        <title>Complete and WGS of Bordetella genogroups.</title>
        <authorList>
            <person name="Spilker T."/>
            <person name="LiPuma J."/>
        </authorList>
    </citation>
    <scope>NUCLEOTIDE SEQUENCE [LARGE SCALE GENOMIC DNA]</scope>
    <source>
        <strain evidence="2 3">AU10456</strain>
    </source>
</reference>
<accession>A0A261TFA1</accession>